<keyword evidence="3" id="KW-0732">Signal</keyword>
<keyword evidence="2" id="KW-0472">Membrane</keyword>
<keyword evidence="1" id="KW-0175">Coiled coil</keyword>
<dbReference type="PROSITE" id="PS51257">
    <property type="entry name" value="PROKAR_LIPOPROTEIN"/>
    <property type="match status" value="1"/>
</dbReference>
<feature type="signal peptide" evidence="3">
    <location>
        <begin position="1"/>
        <end position="22"/>
    </location>
</feature>
<evidence type="ECO:0000256" key="1">
    <source>
        <dbReference type="SAM" id="Coils"/>
    </source>
</evidence>
<dbReference type="Proteomes" id="UP000660070">
    <property type="component" value="Unassembled WGS sequence"/>
</dbReference>
<keyword evidence="2" id="KW-0812">Transmembrane</keyword>
<evidence type="ECO:0000256" key="2">
    <source>
        <dbReference type="SAM" id="Phobius"/>
    </source>
</evidence>
<organism evidence="4 5">
    <name type="scientific">Kaistella gelatinilytica</name>
    <dbReference type="NCBI Taxonomy" id="2787636"/>
    <lineage>
        <taxon>Bacteria</taxon>
        <taxon>Pseudomonadati</taxon>
        <taxon>Bacteroidota</taxon>
        <taxon>Flavobacteriia</taxon>
        <taxon>Flavobacteriales</taxon>
        <taxon>Weeksellaceae</taxon>
        <taxon>Chryseobacterium group</taxon>
        <taxon>Kaistella</taxon>
    </lineage>
</organism>
<evidence type="ECO:0000256" key="3">
    <source>
        <dbReference type="SAM" id="SignalP"/>
    </source>
</evidence>
<feature type="transmembrane region" description="Helical" evidence="2">
    <location>
        <begin position="265"/>
        <end position="286"/>
    </location>
</feature>
<reference evidence="4 5" key="1">
    <citation type="submission" date="2020-11" db="EMBL/GenBank/DDBJ databases">
        <title>Kaistella gelatinilytica sp. nov., a flavobacterium isolated from Antarctic Soil.</title>
        <authorList>
            <person name="Li J."/>
        </authorList>
    </citation>
    <scope>NUCLEOTIDE SEQUENCE [LARGE SCALE GENOMIC DNA]</scope>
    <source>
        <strain evidence="4 5">G5-32</strain>
    </source>
</reference>
<accession>A0ABS0FCY1</accession>
<dbReference type="RefSeq" id="WP_196080038.1">
    <property type="nucleotide sequence ID" value="NZ_JADPVI010000002.1"/>
</dbReference>
<name>A0ABS0FCY1_9FLAO</name>
<keyword evidence="2" id="KW-1133">Transmembrane helix</keyword>
<comment type="caution">
    <text evidence="4">The sequence shown here is derived from an EMBL/GenBank/DDBJ whole genome shotgun (WGS) entry which is preliminary data.</text>
</comment>
<feature type="chain" id="PRO_5046935660" evidence="3">
    <location>
        <begin position="23"/>
        <end position="300"/>
    </location>
</feature>
<sequence>MKTPILNTACTLLIFAALSSCNKTGTAESAKYEDTVAQSDSSSPSDSISSVATLQVKDKQFIKSAEVNMEVKDVYETTIILEKSLKDLGGFVTSSNLNSNILSEKTFSISDEKAMMVRKFQTENKMEVRIPTEKLGDFLQIINEKKVFLNSRIILAEDVTSNIKLAKLEKERNKNTEKNISKLNLNKDKFKMTDENQSENNYQQFADFDMKDQLEYSTVQIFLTEPEVRVAQIAVSNTQNLENQSNFFYDLKNAVSDGFNLIKRIIIGLFGIWPLILISVTAFFLYKRKKTLKIVTADKN</sequence>
<proteinExistence type="predicted"/>
<keyword evidence="5" id="KW-1185">Reference proteome</keyword>
<evidence type="ECO:0000313" key="4">
    <source>
        <dbReference type="EMBL" id="MBF8457554.1"/>
    </source>
</evidence>
<protein>
    <submittedName>
        <fullName evidence="4">DUF4349 domain-containing protein</fullName>
    </submittedName>
</protein>
<feature type="coiled-coil region" evidence="1">
    <location>
        <begin position="166"/>
        <end position="193"/>
    </location>
</feature>
<gene>
    <name evidence="4" type="ORF">IV494_10225</name>
</gene>
<dbReference type="EMBL" id="JADPVI010000002">
    <property type="protein sequence ID" value="MBF8457554.1"/>
    <property type="molecule type" value="Genomic_DNA"/>
</dbReference>
<evidence type="ECO:0000313" key="5">
    <source>
        <dbReference type="Proteomes" id="UP000660070"/>
    </source>
</evidence>